<evidence type="ECO:0000313" key="3">
    <source>
        <dbReference type="Proteomes" id="UP001437256"/>
    </source>
</evidence>
<gene>
    <name evidence="2" type="ORF">AAF712_008689</name>
</gene>
<sequence length="194" mass="20515">MGTWHDTTHFVGSPPSGVNFEFTGVSLEVFCILPPNNVQAILNYSLTFEMDGKDVGTPFRRTKDELTSEYQYNVSVVSLQDLPNTKHNFTMVLKSKEMDSVALFDYAVYQFEDAGGSTNSSTISGMGTSAEPTSVTPSTAETLSASTTSPAPGSATSSGAQAGTGNNGAVSTLRTGHGEVVRGMLTLLIGLWVL</sequence>
<proteinExistence type="predicted"/>
<evidence type="ECO:0000313" key="2">
    <source>
        <dbReference type="EMBL" id="KAL0064389.1"/>
    </source>
</evidence>
<feature type="compositionally biased region" description="Polar residues" evidence="1">
    <location>
        <begin position="118"/>
        <end position="135"/>
    </location>
</feature>
<feature type="region of interest" description="Disordered" evidence="1">
    <location>
        <begin position="118"/>
        <end position="171"/>
    </location>
</feature>
<name>A0ABR2ZU68_9AGAR</name>
<reference evidence="2 3" key="1">
    <citation type="submission" date="2024-05" db="EMBL/GenBank/DDBJ databases">
        <title>A draft genome resource for the thread blight pathogen Marasmius tenuissimus strain MS-2.</title>
        <authorList>
            <person name="Yulfo-Soto G.E."/>
            <person name="Baruah I.K."/>
            <person name="Amoako-Attah I."/>
            <person name="Bukari Y."/>
            <person name="Meinhardt L.W."/>
            <person name="Bailey B.A."/>
            <person name="Cohen S.P."/>
        </authorList>
    </citation>
    <scope>NUCLEOTIDE SEQUENCE [LARGE SCALE GENOMIC DNA]</scope>
    <source>
        <strain evidence="2 3">MS-2</strain>
    </source>
</reference>
<accession>A0ABR2ZU68</accession>
<dbReference type="Proteomes" id="UP001437256">
    <property type="component" value="Unassembled WGS sequence"/>
</dbReference>
<evidence type="ECO:0000256" key="1">
    <source>
        <dbReference type="SAM" id="MobiDB-lite"/>
    </source>
</evidence>
<organism evidence="2 3">
    <name type="scientific">Marasmius tenuissimus</name>
    <dbReference type="NCBI Taxonomy" id="585030"/>
    <lineage>
        <taxon>Eukaryota</taxon>
        <taxon>Fungi</taxon>
        <taxon>Dikarya</taxon>
        <taxon>Basidiomycota</taxon>
        <taxon>Agaricomycotina</taxon>
        <taxon>Agaricomycetes</taxon>
        <taxon>Agaricomycetidae</taxon>
        <taxon>Agaricales</taxon>
        <taxon>Marasmiineae</taxon>
        <taxon>Marasmiaceae</taxon>
        <taxon>Marasmius</taxon>
    </lineage>
</organism>
<dbReference type="EMBL" id="JBBXMP010000063">
    <property type="protein sequence ID" value="KAL0064389.1"/>
    <property type="molecule type" value="Genomic_DNA"/>
</dbReference>
<keyword evidence="3" id="KW-1185">Reference proteome</keyword>
<feature type="compositionally biased region" description="Low complexity" evidence="1">
    <location>
        <begin position="136"/>
        <end position="164"/>
    </location>
</feature>
<comment type="caution">
    <text evidence="2">The sequence shown here is derived from an EMBL/GenBank/DDBJ whole genome shotgun (WGS) entry which is preliminary data.</text>
</comment>
<protein>
    <submittedName>
        <fullName evidence="2">Uncharacterized protein</fullName>
    </submittedName>
</protein>